<dbReference type="RefSeq" id="WP_110666181.1">
    <property type="nucleotide sequence ID" value="NZ_PYBW01000016.1"/>
</dbReference>
<evidence type="ECO:0000256" key="1">
    <source>
        <dbReference type="ARBA" id="ARBA00022450"/>
    </source>
</evidence>
<proteinExistence type="predicted"/>
<evidence type="ECO:0000259" key="3">
    <source>
        <dbReference type="PROSITE" id="PS50075"/>
    </source>
</evidence>
<dbReference type="AlphaFoldDB" id="A0A2V4NUF9"/>
<evidence type="ECO:0000313" key="5">
    <source>
        <dbReference type="Proteomes" id="UP000248039"/>
    </source>
</evidence>
<dbReference type="SMART" id="SM01294">
    <property type="entry name" value="PKS_PP_betabranch"/>
    <property type="match status" value="1"/>
</dbReference>
<sequence>MSEQTVETSVAGITAWLTERVAFFLETEPDQLRPDVNLVEYGMDSVYGMSLIAQIEDRFEVELSPTLAWDHPTIGGLAGHLNELVGV</sequence>
<dbReference type="EMBL" id="PYBW01000016">
    <property type="protein sequence ID" value="PYC87366.1"/>
    <property type="molecule type" value="Genomic_DNA"/>
</dbReference>
<dbReference type="SMART" id="SM00823">
    <property type="entry name" value="PKS_PP"/>
    <property type="match status" value="1"/>
</dbReference>
<dbReference type="SUPFAM" id="SSF47336">
    <property type="entry name" value="ACP-like"/>
    <property type="match status" value="1"/>
</dbReference>
<gene>
    <name evidence="4" type="ORF">C7C46_05210</name>
</gene>
<dbReference type="OrthoDB" id="9023404at2"/>
<dbReference type="PROSITE" id="PS50075">
    <property type="entry name" value="CARRIER"/>
    <property type="match status" value="1"/>
</dbReference>
<dbReference type="Pfam" id="PF00550">
    <property type="entry name" value="PP-binding"/>
    <property type="match status" value="1"/>
</dbReference>
<dbReference type="GO" id="GO:0017000">
    <property type="term" value="P:antibiotic biosynthetic process"/>
    <property type="evidence" value="ECO:0007669"/>
    <property type="project" value="UniProtKB-ARBA"/>
</dbReference>
<keyword evidence="5" id="KW-1185">Reference proteome</keyword>
<accession>A0A2V4NUF9</accession>
<dbReference type="Proteomes" id="UP000248039">
    <property type="component" value="Unassembled WGS sequence"/>
</dbReference>
<evidence type="ECO:0000256" key="2">
    <source>
        <dbReference type="ARBA" id="ARBA00022553"/>
    </source>
</evidence>
<comment type="caution">
    <text evidence="4">The sequence shown here is derived from an EMBL/GenBank/DDBJ whole genome shotgun (WGS) entry which is preliminary data.</text>
</comment>
<evidence type="ECO:0000313" key="4">
    <source>
        <dbReference type="EMBL" id="PYC87366.1"/>
    </source>
</evidence>
<dbReference type="InterPro" id="IPR036736">
    <property type="entry name" value="ACP-like_sf"/>
</dbReference>
<organism evidence="4 5">
    <name type="scientific">Streptomyces tateyamensis</name>
    <dbReference type="NCBI Taxonomy" id="565073"/>
    <lineage>
        <taxon>Bacteria</taxon>
        <taxon>Bacillati</taxon>
        <taxon>Actinomycetota</taxon>
        <taxon>Actinomycetes</taxon>
        <taxon>Kitasatosporales</taxon>
        <taxon>Streptomycetaceae</taxon>
        <taxon>Streptomyces</taxon>
    </lineage>
</organism>
<keyword evidence="2" id="KW-0597">Phosphoprotein</keyword>
<reference evidence="4 5" key="1">
    <citation type="submission" date="2018-03" db="EMBL/GenBank/DDBJ databases">
        <title>Bioinformatic expansion and discovery of thiopeptide antibiotics.</title>
        <authorList>
            <person name="Schwalen C.J."/>
            <person name="Hudson G.A."/>
            <person name="Mitchell D.A."/>
        </authorList>
    </citation>
    <scope>NUCLEOTIDE SEQUENCE [LARGE SCALE GENOMIC DNA]</scope>
    <source>
        <strain evidence="4 5">ATCC 21389</strain>
    </source>
</reference>
<keyword evidence="1" id="KW-0596">Phosphopantetheine</keyword>
<dbReference type="GO" id="GO:0031177">
    <property type="term" value="F:phosphopantetheine binding"/>
    <property type="evidence" value="ECO:0007669"/>
    <property type="project" value="InterPro"/>
</dbReference>
<dbReference type="Gene3D" id="1.10.1200.10">
    <property type="entry name" value="ACP-like"/>
    <property type="match status" value="1"/>
</dbReference>
<dbReference type="InterPro" id="IPR009081">
    <property type="entry name" value="PP-bd_ACP"/>
</dbReference>
<feature type="domain" description="Carrier" evidence="3">
    <location>
        <begin position="11"/>
        <end position="85"/>
    </location>
</feature>
<protein>
    <submittedName>
        <fullName evidence="4">Polyketide synthase</fullName>
    </submittedName>
</protein>
<dbReference type="InterPro" id="IPR020806">
    <property type="entry name" value="PKS_PP-bd"/>
</dbReference>
<name>A0A2V4NUF9_9ACTN</name>